<name>A0A1Q8SW33_9GAMM</name>
<dbReference type="GO" id="GO:0042254">
    <property type="term" value="P:ribosome biogenesis"/>
    <property type="evidence" value="ECO:0007669"/>
    <property type="project" value="UniProtKB-KW"/>
</dbReference>
<evidence type="ECO:0000256" key="3">
    <source>
        <dbReference type="ARBA" id="ARBA00015716"/>
    </source>
</evidence>
<dbReference type="AlphaFoldDB" id="A0A1Q8SW33"/>
<comment type="caution">
    <text evidence="6">The sequence shown here is derived from an EMBL/GenBank/DDBJ whole genome shotgun (WGS) entry which is preliminary data.</text>
</comment>
<dbReference type="PANTHER" id="PTHR38099:SF1">
    <property type="entry name" value="LARGE RIBOSOMAL RNA SUBUNIT ACCUMULATION PROTEIN YCED"/>
    <property type="match status" value="1"/>
</dbReference>
<dbReference type="EMBL" id="MSDO01000003">
    <property type="protein sequence ID" value="OLO05658.1"/>
    <property type="molecule type" value="Genomic_DNA"/>
</dbReference>
<protein>
    <recommendedName>
        <fullName evidence="3">Large ribosomal RNA subunit accumulation protein YceD</fullName>
    </recommendedName>
    <alternativeName>
        <fullName evidence="5">23S rRNA accumulation protein YceD</fullName>
    </alternativeName>
</protein>
<organism evidence="6 7">
    <name type="scientific">Salinicola socius</name>
    <dbReference type="NCBI Taxonomy" id="404433"/>
    <lineage>
        <taxon>Bacteria</taxon>
        <taxon>Pseudomonadati</taxon>
        <taxon>Pseudomonadota</taxon>
        <taxon>Gammaproteobacteria</taxon>
        <taxon>Oceanospirillales</taxon>
        <taxon>Halomonadaceae</taxon>
        <taxon>Salinicola</taxon>
    </lineage>
</organism>
<keyword evidence="7" id="KW-1185">Reference proteome</keyword>
<accession>A0A1Q8SW33</accession>
<sequence>MLTRRLPPTVEPYRAAANQEMIEGLVDLEALVRLKDEIGQQQGNAVVKLQFDVDTQRRHLIDGELEADLMVPCRRCLQPMPVSVASHFKLAIVSDDALAAEVPGDYEPVLVNGEQLDLLGAIEDELILSLPQVVYHEEADCAISREQMSSGDAPVEKVSRPDSPFDVLKSLKGKF</sequence>
<dbReference type="Pfam" id="PF02620">
    <property type="entry name" value="YceD"/>
    <property type="match status" value="1"/>
</dbReference>
<evidence type="ECO:0000256" key="5">
    <source>
        <dbReference type="ARBA" id="ARBA00031841"/>
    </source>
</evidence>
<evidence type="ECO:0000256" key="4">
    <source>
        <dbReference type="ARBA" id="ARBA00022517"/>
    </source>
</evidence>
<dbReference type="Proteomes" id="UP000186878">
    <property type="component" value="Unassembled WGS sequence"/>
</dbReference>
<dbReference type="OrthoDB" id="9786771at2"/>
<dbReference type="GO" id="GO:0005829">
    <property type="term" value="C:cytosol"/>
    <property type="evidence" value="ECO:0007669"/>
    <property type="project" value="TreeGrafter"/>
</dbReference>
<proteinExistence type="inferred from homology"/>
<evidence type="ECO:0000256" key="2">
    <source>
        <dbReference type="ARBA" id="ARBA00010740"/>
    </source>
</evidence>
<comment type="function">
    <text evidence="1">Plays a role in synthesis, processing and/or stability of 23S rRNA.</text>
</comment>
<evidence type="ECO:0000256" key="1">
    <source>
        <dbReference type="ARBA" id="ARBA00002868"/>
    </source>
</evidence>
<keyword evidence="4" id="KW-0690">Ribosome biogenesis</keyword>
<dbReference type="STRING" id="404433.BTW07_04100"/>
<gene>
    <name evidence="6" type="ORF">BTW07_04100</name>
</gene>
<dbReference type="InterPro" id="IPR003772">
    <property type="entry name" value="YceD"/>
</dbReference>
<evidence type="ECO:0000313" key="6">
    <source>
        <dbReference type="EMBL" id="OLO05658.1"/>
    </source>
</evidence>
<comment type="similarity">
    <text evidence="2">Belongs to the DUF177 domain family.</text>
</comment>
<reference evidence="6 7" key="1">
    <citation type="submission" date="2016-12" db="EMBL/GenBank/DDBJ databases">
        <title>Draft genome sequences of strains Salinicola socius SMB35, Salinicola sp. MH3R3-1 and Chromohalobacter sp. SMB17 from the Verkhnekamsk potash mining region of Russia.</title>
        <authorList>
            <person name="Mavrodi D.V."/>
            <person name="Olsson B.E."/>
            <person name="Korsakova E.S."/>
            <person name="Pyankova A."/>
            <person name="Mavrodi O.V."/>
            <person name="Plotnikova E.G."/>
        </authorList>
    </citation>
    <scope>NUCLEOTIDE SEQUENCE [LARGE SCALE GENOMIC DNA]</scope>
    <source>
        <strain evidence="6 7">SMB35</strain>
    </source>
</reference>
<dbReference type="InterPro" id="IPR039255">
    <property type="entry name" value="YceD_bac"/>
</dbReference>
<evidence type="ECO:0000313" key="7">
    <source>
        <dbReference type="Proteomes" id="UP000186878"/>
    </source>
</evidence>
<dbReference type="PANTHER" id="PTHR38099">
    <property type="entry name" value="LARGE RIBOSOMAL RNA SUBUNIT ACCUMULATION PROTEIN YCED"/>
    <property type="match status" value="1"/>
</dbReference>